<dbReference type="RefSeq" id="WP_090602243.1">
    <property type="nucleotide sequence ID" value="NZ_FNZR01000001.1"/>
</dbReference>
<reference evidence="2" key="1">
    <citation type="submission" date="2016-10" db="EMBL/GenBank/DDBJ databases">
        <authorList>
            <person name="Varghese N."/>
            <person name="Submissions S."/>
        </authorList>
    </citation>
    <scope>NUCLEOTIDE SEQUENCE [LARGE SCALE GENOMIC DNA]</scope>
    <source>
        <strain evidence="2">Jip14</strain>
    </source>
</reference>
<evidence type="ECO:0000313" key="2">
    <source>
        <dbReference type="Proteomes" id="UP000198916"/>
    </source>
</evidence>
<name>A0A1H7FJC6_9SPHI</name>
<protein>
    <submittedName>
        <fullName evidence="1">Uncharacterized protein</fullName>
    </submittedName>
</protein>
<gene>
    <name evidence="1" type="ORF">SAMN05421740_101328</name>
</gene>
<sequence length="84" mass="9869">MNRHSGTLDFDYLGQRKTIPYSYFENGGQANVHLTDKKGCCHAYFYDERRNVWVGLGKQPKWPADFVYTLHRMLDTVLEKAKIQ</sequence>
<keyword evidence="2" id="KW-1185">Reference proteome</keyword>
<dbReference type="EMBL" id="FNZR01000001">
    <property type="protein sequence ID" value="SEK24542.1"/>
    <property type="molecule type" value="Genomic_DNA"/>
</dbReference>
<proteinExistence type="predicted"/>
<dbReference type="AlphaFoldDB" id="A0A1H7FJC6"/>
<accession>A0A1H7FJC6</accession>
<dbReference type="Proteomes" id="UP000198916">
    <property type="component" value="Unassembled WGS sequence"/>
</dbReference>
<dbReference type="STRING" id="332977.SAMN05421740_101328"/>
<organism evidence="1 2">
    <name type="scientific">Parapedobacter koreensis</name>
    <dbReference type="NCBI Taxonomy" id="332977"/>
    <lineage>
        <taxon>Bacteria</taxon>
        <taxon>Pseudomonadati</taxon>
        <taxon>Bacteroidota</taxon>
        <taxon>Sphingobacteriia</taxon>
        <taxon>Sphingobacteriales</taxon>
        <taxon>Sphingobacteriaceae</taxon>
        <taxon>Parapedobacter</taxon>
    </lineage>
</organism>
<evidence type="ECO:0000313" key="1">
    <source>
        <dbReference type="EMBL" id="SEK24542.1"/>
    </source>
</evidence>